<dbReference type="InterPro" id="IPR036390">
    <property type="entry name" value="WH_DNA-bd_sf"/>
</dbReference>
<sequence>MTLNKLTKRQKEIILLLSKSDDPTSSEWIAKELGISDRTVRNEIKLLQRDIVSSFGLSIKAVRGKGYQLKILDSKKLNEHSLKGVERTNNFDNQNHRVTYILTRLLLAKDFVKLESFLDEMFVSMSTIKNDLKLVRKILKKYNLRLTNRPHYGSKVEGDEYMKRLCLSNSLPIGNQESIILDQTLNFVNETLFLKIKEILIKKVNQFKVEISDISLENLATHIAIACKRIKEGFLIEDFHVLMDEYPFEKVVAEEIVQEVEIYTGLTFPDSEIEYIIVHLVGTKLLHEQELIGYSELDEVGSIVSRILERLRAELNWDFRSDMEFIQALTLHIRPAMNRLRYKMNIRNPLVNEIKTKYPAAFEGAIIAGKCIEDYLNIEVVEDEIAYIALHISVALERMQMKKRKIKRVLVVCASGIGSARLLYYRLQNKFEHQIEVVDTISYYKLSSYDLSTIDLIISTVPIKEKLQMPVQVVNTFLEERDVHSIKNYISQHQNALEQYLHPSRIFIHQHFDNKEAVISFLCNQLYREQLVPDNFKDLVLEREAIAPTCYGNLVAVPHPIHSVTTETFWTVCTLDCPIPWSEQQMVQFICLLNVKQGSHGDLDRMFKKLISIIENKTIVQKLIESKTPNDIIELIK</sequence>
<dbReference type="CDD" id="cd05568">
    <property type="entry name" value="PTS_IIB_bgl_like"/>
    <property type="match status" value="1"/>
</dbReference>
<dbReference type="Pfam" id="PF00874">
    <property type="entry name" value="PRD"/>
    <property type="match status" value="2"/>
</dbReference>
<dbReference type="Gene3D" id="1.10.1790.10">
    <property type="entry name" value="PRD domain"/>
    <property type="match status" value="2"/>
</dbReference>
<dbReference type="SUPFAM" id="SSF46785">
    <property type="entry name" value="Winged helix' DNA-binding domain"/>
    <property type="match status" value="1"/>
</dbReference>
<feature type="domain" description="PTS EIIB type-2" evidence="7">
    <location>
        <begin position="407"/>
        <end position="498"/>
    </location>
</feature>
<keyword evidence="2" id="KW-0677">Repeat</keyword>
<feature type="domain" description="PTS EIIA type-2" evidence="6">
    <location>
        <begin position="499"/>
        <end position="637"/>
    </location>
</feature>
<dbReference type="InterPro" id="IPR013011">
    <property type="entry name" value="PTS_EIIB_2"/>
</dbReference>
<dbReference type="Pfam" id="PF05043">
    <property type="entry name" value="Mga"/>
    <property type="match status" value="1"/>
</dbReference>
<dbReference type="Pfam" id="PF00359">
    <property type="entry name" value="PTS_EIIA_2"/>
    <property type="match status" value="1"/>
</dbReference>
<dbReference type="PROSITE" id="PS51099">
    <property type="entry name" value="PTS_EIIB_TYPE_2"/>
    <property type="match status" value="1"/>
</dbReference>
<name>A0A150KDR6_HEYCO</name>
<dbReference type="SUPFAM" id="SSF52794">
    <property type="entry name" value="PTS system IIB component-like"/>
    <property type="match status" value="1"/>
</dbReference>
<evidence type="ECO:0000259" key="7">
    <source>
        <dbReference type="PROSITE" id="PS51099"/>
    </source>
</evidence>
<dbReference type="InterPro" id="IPR002178">
    <property type="entry name" value="PTS_EIIA_type-2_dom"/>
</dbReference>
<dbReference type="InterPro" id="IPR007737">
    <property type="entry name" value="Mga_HTH"/>
</dbReference>
<evidence type="ECO:0000256" key="1">
    <source>
        <dbReference type="ARBA" id="ARBA00022679"/>
    </source>
</evidence>
<gene>
    <name evidence="9" type="ORF">B4099_0856</name>
</gene>
<evidence type="ECO:0000256" key="5">
    <source>
        <dbReference type="ARBA" id="ARBA00023163"/>
    </source>
</evidence>
<dbReference type="Pfam" id="PF08279">
    <property type="entry name" value="HTH_11"/>
    <property type="match status" value="1"/>
</dbReference>
<dbReference type="PROSITE" id="PS51372">
    <property type="entry name" value="PRD_2"/>
    <property type="match status" value="2"/>
</dbReference>
<dbReference type="Gene3D" id="1.10.10.10">
    <property type="entry name" value="Winged helix-like DNA-binding domain superfamily/Winged helix DNA-binding domain"/>
    <property type="match status" value="2"/>
</dbReference>
<dbReference type="PANTHER" id="PTHR30185:SF13">
    <property type="entry name" value="LICABCH OPERON REGULATOR-RELATED"/>
    <property type="match status" value="1"/>
</dbReference>
<comment type="caution">
    <text evidence="9">The sequence shown here is derived from an EMBL/GenBank/DDBJ whole genome shotgun (WGS) entry which is preliminary data.</text>
</comment>
<feature type="domain" description="PRD" evidence="8">
    <location>
        <begin position="295"/>
        <end position="402"/>
    </location>
</feature>
<dbReference type="GO" id="GO:0009401">
    <property type="term" value="P:phosphoenolpyruvate-dependent sugar phosphotransferase system"/>
    <property type="evidence" value="ECO:0007669"/>
    <property type="project" value="InterPro"/>
</dbReference>
<dbReference type="Gene3D" id="3.40.50.2300">
    <property type="match status" value="1"/>
</dbReference>
<keyword evidence="1" id="KW-0808">Transferase</keyword>
<evidence type="ECO:0000256" key="3">
    <source>
        <dbReference type="ARBA" id="ARBA00023015"/>
    </source>
</evidence>
<evidence type="ECO:0000259" key="6">
    <source>
        <dbReference type="PROSITE" id="PS51094"/>
    </source>
</evidence>
<dbReference type="InterPro" id="IPR036095">
    <property type="entry name" value="PTS_EIIB-like_sf"/>
</dbReference>
<dbReference type="CDD" id="cd00211">
    <property type="entry name" value="PTS_IIA_fru"/>
    <property type="match status" value="1"/>
</dbReference>
<reference evidence="9 10" key="1">
    <citation type="submission" date="2016-01" db="EMBL/GenBank/DDBJ databases">
        <title>Genome Sequences of Twelve Sporeforming Bacillus Species Isolated from Foods.</title>
        <authorList>
            <person name="Berendsen E.M."/>
            <person name="Wells-Bennik M.H."/>
            <person name="Krawcyk A.O."/>
            <person name="De Jong A."/>
            <person name="Holsappel S."/>
            <person name="Eijlander R.T."/>
            <person name="Kuipers O.P."/>
        </authorList>
    </citation>
    <scope>NUCLEOTIDE SEQUENCE [LARGE SCALE GENOMIC DNA]</scope>
    <source>
        <strain evidence="9 10">B4099</strain>
    </source>
</reference>
<dbReference type="AlphaFoldDB" id="A0A150KDR6"/>
<evidence type="ECO:0000256" key="4">
    <source>
        <dbReference type="ARBA" id="ARBA00023159"/>
    </source>
</evidence>
<organism evidence="9 10">
    <name type="scientific">Heyndrickxia coagulans</name>
    <name type="common">Weizmannia coagulans</name>
    <dbReference type="NCBI Taxonomy" id="1398"/>
    <lineage>
        <taxon>Bacteria</taxon>
        <taxon>Bacillati</taxon>
        <taxon>Bacillota</taxon>
        <taxon>Bacilli</taxon>
        <taxon>Bacillales</taxon>
        <taxon>Bacillaceae</taxon>
        <taxon>Heyndrickxia</taxon>
    </lineage>
</organism>
<dbReference type="SUPFAM" id="SSF63520">
    <property type="entry name" value="PTS-regulatory domain, PRD"/>
    <property type="match status" value="2"/>
</dbReference>
<evidence type="ECO:0000313" key="9">
    <source>
        <dbReference type="EMBL" id="KYC67841.1"/>
    </source>
</evidence>
<dbReference type="InterPro" id="IPR011608">
    <property type="entry name" value="PRD"/>
</dbReference>
<evidence type="ECO:0000259" key="8">
    <source>
        <dbReference type="PROSITE" id="PS51372"/>
    </source>
</evidence>
<evidence type="ECO:0000256" key="2">
    <source>
        <dbReference type="ARBA" id="ARBA00022737"/>
    </source>
</evidence>
<dbReference type="EMBL" id="LQYI01000065">
    <property type="protein sequence ID" value="KYC67841.1"/>
    <property type="molecule type" value="Genomic_DNA"/>
</dbReference>
<dbReference type="GO" id="GO:0008982">
    <property type="term" value="F:protein-N(PI)-phosphohistidine-sugar phosphotransferase activity"/>
    <property type="evidence" value="ECO:0007669"/>
    <property type="project" value="InterPro"/>
</dbReference>
<dbReference type="SUPFAM" id="SSF55804">
    <property type="entry name" value="Phoshotransferase/anion transport protein"/>
    <property type="match status" value="1"/>
</dbReference>
<dbReference type="PANTHER" id="PTHR30185">
    <property type="entry name" value="CRYPTIC BETA-GLUCOSIDE BGL OPERON ANTITERMINATOR"/>
    <property type="match status" value="1"/>
</dbReference>
<dbReference type="Gene3D" id="3.40.930.10">
    <property type="entry name" value="Mannitol-specific EII, Chain A"/>
    <property type="match status" value="1"/>
</dbReference>
<dbReference type="InterPro" id="IPR050661">
    <property type="entry name" value="BglG_antiterminators"/>
</dbReference>
<keyword evidence="5" id="KW-0804">Transcription</keyword>
<dbReference type="InterPro" id="IPR013196">
    <property type="entry name" value="HTH_11"/>
</dbReference>
<proteinExistence type="predicted"/>
<feature type="domain" description="PRD" evidence="8">
    <location>
        <begin position="187"/>
        <end position="290"/>
    </location>
</feature>
<dbReference type="PATRIC" id="fig|1398.25.peg.3347"/>
<dbReference type="Proteomes" id="UP000075304">
    <property type="component" value="Unassembled WGS sequence"/>
</dbReference>
<protein>
    <submittedName>
        <fullName evidence="9">Uncharacterized protein</fullName>
    </submittedName>
</protein>
<dbReference type="GO" id="GO:0006355">
    <property type="term" value="P:regulation of DNA-templated transcription"/>
    <property type="evidence" value="ECO:0007669"/>
    <property type="project" value="InterPro"/>
</dbReference>
<dbReference type="InterPro" id="IPR036388">
    <property type="entry name" value="WH-like_DNA-bd_sf"/>
</dbReference>
<accession>A0A150KDR6</accession>
<dbReference type="PROSITE" id="PS51094">
    <property type="entry name" value="PTS_EIIA_TYPE_2"/>
    <property type="match status" value="1"/>
</dbReference>
<evidence type="ECO:0000313" key="10">
    <source>
        <dbReference type="Proteomes" id="UP000075304"/>
    </source>
</evidence>
<keyword evidence="4" id="KW-0010">Activator</keyword>
<dbReference type="InterPro" id="IPR016152">
    <property type="entry name" value="PTrfase/Anion_transptr"/>
</dbReference>
<keyword evidence="3" id="KW-0805">Transcription regulation</keyword>
<dbReference type="InterPro" id="IPR036634">
    <property type="entry name" value="PRD_sf"/>
</dbReference>